<dbReference type="Pfam" id="PF01925">
    <property type="entry name" value="TauE"/>
    <property type="match status" value="1"/>
</dbReference>
<evidence type="ECO:0000256" key="5">
    <source>
        <dbReference type="ARBA" id="ARBA00022692"/>
    </source>
</evidence>
<dbReference type="PANTHER" id="PTHR30269:SF37">
    <property type="entry name" value="MEMBRANE TRANSPORTER PROTEIN"/>
    <property type="match status" value="1"/>
</dbReference>
<feature type="transmembrane region" description="Helical" evidence="8">
    <location>
        <begin position="12"/>
        <end position="37"/>
    </location>
</feature>
<evidence type="ECO:0000256" key="6">
    <source>
        <dbReference type="ARBA" id="ARBA00022989"/>
    </source>
</evidence>
<feature type="transmembrane region" description="Helical" evidence="8">
    <location>
        <begin position="224"/>
        <end position="243"/>
    </location>
</feature>
<keyword evidence="6 8" id="KW-1133">Transmembrane helix</keyword>
<keyword evidence="3" id="KW-0813">Transport</keyword>
<keyword evidence="10" id="KW-1185">Reference proteome</keyword>
<dbReference type="EMBL" id="FMZQ01000016">
    <property type="protein sequence ID" value="SDD42206.1"/>
    <property type="molecule type" value="Genomic_DNA"/>
</dbReference>
<accession>A0A1G6UN93</accession>
<evidence type="ECO:0000313" key="9">
    <source>
        <dbReference type="EMBL" id="SDD42206.1"/>
    </source>
</evidence>
<evidence type="ECO:0000256" key="3">
    <source>
        <dbReference type="ARBA" id="ARBA00022448"/>
    </source>
</evidence>
<evidence type="ECO:0000256" key="4">
    <source>
        <dbReference type="ARBA" id="ARBA00022475"/>
    </source>
</evidence>
<dbReference type="PANTHER" id="PTHR30269">
    <property type="entry name" value="TRANSMEMBRANE PROTEIN YFCA"/>
    <property type="match status" value="1"/>
</dbReference>
<dbReference type="InterPro" id="IPR002781">
    <property type="entry name" value="TM_pro_TauE-like"/>
</dbReference>
<dbReference type="RefSeq" id="WP_017676947.1">
    <property type="nucleotide sequence ID" value="NZ_FMZQ01000016.1"/>
</dbReference>
<sequence>MALAPYALGGFILLAYTLEAVTGFGSVVIALSLGALLLPIDQLLPILVPLNICMTGYLVHRHWQQIDRRLLLGTLLPGMLIGTLLGYWLLPYLDTQALKLGFGALIVWFAGRELWRLRRASALPQRPAWLTRVITLAAGLSHGLFASGGPLLVYGLAGTQLDKARLRATLVTVWFTLNSLLTLAFLLDGRLLPALPQVLTYAPLLLLGVWLGERLHRRFDERHFRLAIYVLLLVTGILLLAPWRLP</sequence>
<dbReference type="InterPro" id="IPR052017">
    <property type="entry name" value="TSUP"/>
</dbReference>
<proteinExistence type="inferred from homology"/>
<keyword evidence="5 8" id="KW-0812">Transmembrane</keyword>
<gene>
    <name evidence="9" type="ORF">SAMN05216576_11616</name>
</gene>
<feature type="transmembrane region" description="Helical" evidence="8">
    <location>
        <begin position="71"/>
        <end position="90"/>
    </location>
</feature>
<name>A0A1G6UN93_9GAMM</name>
<feature type="transmembrane region" description="Helical" evidence="8">
    <location>
        <begin position="193"/>
        <end position="212"/>
    </location>
</feature>
<feature type="transmembrane region" description="Helical" evidence="8">
    <location>
        <begin position="133"/>
        <end position="156"/>
    </location>
</feature>
<evidence type="ECO:0000256" key="8">
    <source>
        <dbReference type="RuleBase" id="RU363041"/>
    </source>
</evidence>
<evidence type="ECO:0000256" key="7">
    <source>
        <dbReference type="ARBA" id="ARBA00023136"/>
    </source>
</evidence>
<feature type="transmembrane region" description="Helical" evidence="8">
    <location>
        <begin position="168"/>
        <end position="187"/>
    </location>
</feature>
<evidence type="ECO:0000313" key="10">
    <source>
        <dbReference type="Proteomes" id="UP000199467"/>
    </source>
</evidence>
<keyword evidence="4 8" id="KW-1003">Cell membrane</keyword>
<protein>
    <recommendedName>
        <fullName evidence="8">Probable membrane transporter protein</fullName>
    </recommendedName>
</protein>
<evidence type="ECO:0000256" key="1">
    <source>
        <dbReference type="ARBA" id="ARBA00004651"/>
    </source>
</evidence>
<organism evidence="9 10">
    <name type="scientific">Ectopseudomonas chengduensis</name>
    <dbReference type="NCBI Taxonomy" id="489632"/>
    <lineage>
        <taxon>Bacteria</taxon>
        <taxon>Pseudomonadati</taxon>
        <taxon>Pseudomonadota</taxon>
        <taxon>Gammaproteobacteria</taxon>
        <taxon>Pseudomonadales</taxon>
        <taxon>Pseudomonadaceae</taxon>
        <taxon>Ectopseudomonas</taxon>
    </lineage>
</organism>
<feature type="transmembrane region" description="Helical" evidence="8">
    <location>
        <begin position="43"/>
        <end position="59"/>
    </location>
</feature>
<dbReference type="GO" id="GO:0005886">
    <property type="term" value="C:plasma membrane"/>
    <property type="evidence" value="ECO:0007669"/>
    <property type="project" value="UniProtKB-SubCell"/>
</dbReference>
<evidence type="ECO:0000256" key="2">
    <source>
        <dbReference type="ARBA" id="ARBA00009142"/>
    </source>
</evidence>
<comment type="similarity">
    <text evidence="2 8">Belongs to the 4-toluene sulfonate uptake permease (TSUP) (TC 2.A.102) family.</text>
</comment>
<reference evidence="10" key="1">
    <citation type="submission" date="2016-10" db="EMBL/GenBank/DDBJ databases">
        <authorList>
            <person name="Varghese N."/>
            <person name="Submissions S."/>
        </authorList>
    </citation>
    <scope>NUCLEOTIDE SEQUENCE [LARGE SCALE GENOMIC DNA]</scope>
    <source>
        <strain evidence="10">DSM 26382</strain>
    </source>
</reference>
<keyword evidence="7 8" id="KW-0472">Membrane</keyword>
<dbReference type="AlphaFoldDB" id="A0A1G6UN93"/>
<comment type="subcellular location">
    <subcellularLocation>
        <location evidence="1 8">Cell membrane</location>
        <topology evidence="1 8">Multi-pass membrane protein</topology>
    </subcellularLocation>
</comment>
<dbReference type="Proteomes" id="UP000199467">
    <property type="component" value="Unassembled WGS sequence"/>
</dbReference>